<feature type="compositionally biased region" description="Basic residues" evidence="1">
    <location>
        <begin position="52"/>
        <end position="62"/>
    </location>
</feature>
<gene>
    <name evidence="2" type="ORF">BDZ83DRAFT_633132</name>
</gene>
<reference evidence="2" key="1">
    <citation type="submission" date="2021-12" db="EMBL/GenBank/DDBJ databases">
        <title>Comparative genomics, transcriptomics and evolutionary studies reveal genomic signatures of adaptation to plant cell wall in hemibiotrophic fungi.</title>
        <authorList>
            <consortium name="DOE Joint Genome Institute"/>
            <person name="Baroncelli R."/>
            <person name="Diaz J.F."/>
            <person name="Benocci T."/>
            <person name="Peng M."/>
            <person name="Battaglia E."/>
            <person name="Haridas S."/>
            <person name="Andreopoulos W."/>
            <person name="Labutti K."/>
            <person name="Pangilinan J."/>
            <person name="Floch G.L."/>
            <person name="Makela M.R."/>
            <person name="Henrissat B."/>
            <person name="Grigoriev I.V."/>
            <person name="Crouch J.A."/>
            <person name="De Vries R.P."/>
            <person name="Sukno S.A."/>
            <person name="Thon M.R."/>
        </authorList>
    </citation>
    <scope>NUCLEOTIDE SEQUENCE</scope>
    <source>
        <strain evidence="2">CBS 112980</strain>
    </source>
</reference>
<dbReference type="GeneID" id="85392911"/>
<dbReference type="AlphaFoldDB" id="A0AAD8XDU9"/>
<dbReference type="Proteomes" id="UP001244207">
    <property type="component" value="Unassembled WGS sequence"/>
</dbReference>
<evidence type="ECO:0000313" key="2">
    <source>
        <dbReference type="EMBL" id="KAK1718133.1"/>
    </source>
</evidence>
<feature type="compositionally biased region" description="Polar residues" evidence="1">
    <location>
        <begin position="36"/>
        <end position="51"/>
    </location>
</feature>
<sequence length="79" mass="8699">MNHTEQYLAISLSTLRTVNRSTGVVEKSSSVLLALSPSNPASVRPNRSQSGRSHRKHQRQPKQSRTETCRGTGITISQP</sequence>
<accession>A0AAD8XDU9</accession>
<protein>
    <submittedName>
        <fullName evidence="2">Uncharacterized protein</fullName>
    </submittedName>
</protein>
<proteinExistence type="predicted"/>
<feature type="region of interest" description="Disordered" evidence="1">
    <location>
        <begin position="36"/>
        <end position="79"/>
    </location>
</feature>
<organism evidence="2 3">
    <name type="scientific">Glomerella acutata</name>
    <name type="common">Colletotrichum acutatum</name>
    <dbReference type="NCBI Taxonomy" id="27357"/>
    <lineage>
        <taxon>Eukaryota</taxon>
        <taxon>Fungi</taxon>
        <taxon>Dikarya</taxon>
        <taxon>Ascomycota</taxon>
        <taxon>Pezizomycotina</taxon>
        <taxon>Sordariomycetes</taxon>
        <taxon>Hypocreomycetidae</taxon>
        <taxon>Glomerellales</taxon>
        <taxon>Glomerellaceae</taxon>
        <taxon>Colletotrichum</taxon>
        <taxon>Colletotrichum acutatum species complex</taxon>
    </lineage>
</organism>
<evidence type="ECO:0000313" key="3">
    <source>
        <dbReference type="Proteomes" id="UP001244207"/>
    </source>
</evidence>
<dbReference type="EMBL" id="JAHMHS010000103">
    <property type="protein sequence ID" value="KAK1718133.1"/>
    <property type="molecule type" value="Genomic_DNA"/>
</dbReference>
<evidence type="ECO:0000256" key="1">
    <source>
        <dbReference type="SAM" id="MobiDB-lite"/>
    </source>
</evidence>
<keyword evidence="3" id="KW-1185">Reference proteome</keyword>
<comment type="caution">
    <text evidence="2">The sequence shown here is derived from an EMBL/GenBank/DDBJ whole genome shotgun (WGS) entry which is preliminary data.</text>
</comment>
<dbReference type="RefSeq" id="XP_060361133.1">
    <property type="nucleotide sequence ID" value="XM_060509012.1"/>
</dbReference>
<name>A0AAD8XDU9_GLOAC</name>